<protein>
    <recommendedName>
        <fullName evidence="6">Thioredoxin</fullName>
    </recommendedName>
</protein>
<dbReference type="RefSeq" id="WP_069980721.1">
    <property type="nucleotide sequence ID" value="NZ_CP017269.1"/>
</dbReference>
<keyword evidence="5 8" id="KW-0676">Redox-active center</keyword>
<dbReference type="Gene3D" id="3.40.30.10">
    <property type="entry name" value="Glutaredoxin"/>
    <property type="match status" value="1"/>
</dbReference>
<keyword evidence="4 8" id="KW-1015">Disulfide bond</keyword>
<dbReference type="EMBL" id="CP017269">
    <property type="protein sequence ID" value="AOT72412.1"/>
    <property type="molecule type" value="Genomic_DNA"/>
</dbReference>
<reference evidence="10 11" key="1">
    <citation type="submission" date="2016-09" db="EMBL/GenBank/DDBJ databases">
        <title>Genomic analysis reveals versatility of anaerobic energy metabolism of Geosporobacter ferrireducens IRF9 of phylum Firmicutes.</title>
        <authorList>
            <person name="Kim S.-J."/>
        </authorList>
    </citation>
    <scope>NUCLEOTIDE SEQUENCE [LARGE SCALE GENOMIC DNA]</scope>
    <source>
        <strain evidence="10 11">IRF9</strain>
    </source>
</reference>
<feature type="domain" description="Thioredoxin" evidence="9">
    <location>
        <begin position="1"/>
        <end position="106"/>
    </location>
</feature>
<evidence type="ECO:0000259" key="9">
    <source>
        <dbReference type="PROSITE" id="PS51352"/>
    </source>
</evidence>
<feature type="site" description="Contributes to redox potential value" evidence="7">
    <location>
        <position position="31"/>
    </location>
</feature>
<evidence type="ECO:0000313" key="10">
    <source>
        <dbReference type="EMBL" id="AOT72412.1"/>
    </source>
</evidence>
<evidence type="ECO:0000256" key="1">
    <source>
        <dbReference type="ARBA" id="ARBA00008987"/>
    </source>
</evidence>
<evidence type="ECO:0000256" key="8">
    <source>
        <dbReference type="PIRSR" id="PIRSR000077-4"/>
    </source>
</evidence>
<dbReference type="InterPro" id="IPR013766">
    <property type="entry name" value="Thioredoxin_domain"/>
</dbReference>
<evidence type="ECO:0000256" key="2">
    <source>
        <dbReference type="ARBA" id="ARBA00022448"/>
    </source>
</evidence>
<dbReference type="OrthoDB" id="9790390at2"/>
<dbReference type="NCBIfam" id="NF047697">
    <property type="entry name" value="ThioredTrxAClost"/>
    <property type="match status" value="1"/>
</dbReference>
<dbReference type="InterPro" id="IPR036249">
    <property type="entry name" value="Thioredoxin-like_sf"/>
</dbReference>
<dbReference type="Proteomes" id="UP000095743">
    <property type="component" value="Chromosome"/>
</dbReference>
<dbReference type="KEGG" id="gfe:Gferi_24380"/>
<dbReference type="AlphaFoldDB" id="A0A1D8GNH4"/>
<accession>A0A1D8GNH4</accession>
<dbReference type="PANTHER" id="PTHR45663">
    <property type="entry name" value="GEO12009P1"/>
    <property type="match status" value="1"/>
</dbReference>
<feature type="active site" description="Nucleophile" evidence="7">
    <location>
        <position position="29"/>
    </location>
</feature>
<dbReference type="Pfam" id="PF00085">
    <property type="entry name" value="Thioredoxin"/>
    <property type="match status" value="1"/>
</dbReference>
<name>A0A1D8GNH4_9FIRM</name>
<evidence type="ECO:0000256" key="6">
    <source>
        <dbReference type="PIRNR" id="PIRNR000077"/>
    </source>
</evidence>
<dbReference type="CDD" id="cd02947">
    <property type="entry name" value="TRX_family"/>
    <property type="match status" value="1"/>
</dbReference>
<evidence type="ECO:0000256" key="5">
    <source>
        <dbReference type="ARBA" id="ARBA00023284"/>
    </source>
</evidence>
<feature type="disulfide bond" description="Redox-active" evidence="8">
    <location>
        <begin position="29"/>
        <end position="32"/>
    </location>
</feature>
<dbReference type="PANTHER" id="PTHR45663:SF11">
    <property type="entry name" value="GEO12009P1"/>
    <property type="match status" value="1"/>
</dbReference>
<dbReference type="InterPro" id="IPR005746">
    <property type="entry name" value="Thioredoxin"/>
</dbReference>
<dbReference type="PIRSF" id="PIRSF000077">
    <property type="entry name" value="Thioredoxin"/>
    <property type="match status" value="1"/>
</dbReference>
<feature type="site" description="Deprotonates C-terminal active site Cys" evidence="7">
    <location>
        <position position="23"/>
    </location>
</feature>
<dbReference type="GO" id="GO:0015035">
    <property type="term" value="F:protein-disulfide reductase activity"/>
    <property type="evidence" value="ECO:0007669"/>
    <property type="project" value="InterPro"/>
</dbReference>
<keyword evidence="3" id="KW-0249">Electron transport</keyword>
<keyword evidence="11" id="KW-1185">Reference proteome</keyword>
<organism evidence="10 11">
    <name type="scientific">Geosporobacter ferrireducens</name>
    <dbReference type="NCBI Taxonomy" id="1424294"/>
    <lineage>
        <taxon>Bacteria</taxon>
        <taxon>Bacillati</taxon>
        <taxon>Bacillota</taxon>
        <taxon>Clostridia</taxon>
        <taxon>Peptostreptococcales</taxon>
        <taxon>Thermotaleaceae</taxon>
        <taxon>Geosporobacter</taxon>
    </lineage>
</organism>
<evidence type="ECO:0000256" key="3">
    <source>
        <dbReference type="ARBA" id="ARBA00022982"/>
    </source>
</evidence>
<sequence length="106" mass="11762">MLSVDKDTFQAEVLEAQGLVLVDFWSDGCEPCIALMPDVEGLSEKYEGKIKFVKLNTTQARRLAISQKVLGLPTISLYKDGQKIDEVTKEDATKANIEAMLERNIG</sequence>
<comment type="similarity">
    <text evidence="1 6">Belongs to the thioredoxin family.</text>
</comment>
<dbReference type="STRING" id="1424294.Gferi_24380"/>
<dbReference type="PROSITE" id="PS51352">
    <property type="entry name" value="THIOREDOXIN_2"/>
    <property type="match status" value="1"/>
</dbReference>
<evidence type="ECO:0000256" key="7">
    <source>
        <dbReference type="PIRSR" id="PIRSR000077-1"/>
    </source>
</evidence>
<dbReference type="SUPFAM" id="SSF52833">
    <property type="entry name" value="Thioredoxin-like"/>
    <property type="match status" value="1"/>
</dbReference>
<evidence type="ECO:0000256" key="4">
    <source>
        <dbReference type="ARBA" id="ARBA00023157"/>
    </source>
</evidence>
<feature type="active site" description="Nucleophile" evidence="7">
    <location>
        <position position="32"/>
    </location>
</feature>
<keyword evidence="2" id="KW-0813">Transport</keyword>
<evidence type="ECO:0000313" key="11">
    <source>
        <dbReference type="Proteomes" id="UP000095743"/>
    </source>
</evidence>
<gene>
    <name evidence="10" type="ORF">Gferi_24380</name>
</gene>
<dbReference type="GO" id="GO:0005737">
    <property type="term" value="C:cytoplasm"/>
    <property type="evidence" value="ECO:0007669"/>
    <property type="project" value="TreeGrafter"/>
</dbReference>
<proteinExistence type="inferred from homology"/>
<feature type="site" description="Contributes to redox potential value" evidence="7">
    <location>
        <position position="30"/>
    </location>
</feature>